<proteinExistence type="predicted"/>
<keyword evidence="1" id="KW-0472">Membrane</keyword>
<gene>
    <name evidence="4" type="ORF">V202x_40290</name>
</gene>
<dbReference type="AlphaFoldDB" id="A0A517WZD9"/>
<organism evidence="4 5">
    <name type="scientific">Gimesia aquarii</name>
    <dbReference type="NCBI Taxonomy" id="2527964"/>
    <lineage>
        <taxon>Bacteria</taxon>
        <taxon>Pseudomonadati</taxon>
        <taxon>Planctomycetota</taxon>
        <taxon>Planctomycetia</taxon>
        <taxon>Planctomycetales</taxon>
        <taxon>Planctomycetaceae</taxon>
        <taxon>Gimesia</taxon>
    </lineage>
</organism>
<evidence type="ECO:0000259" key="2">
    <source>
        <dbReference type="Pfam" id="PF07596"/>
    </source>
</evidence>
<dbReference type="SUPFAM" id="SSF54523">
    <property type="entry name" value="Pili subunits"/>
    <property type="match status" value="1"/>
</dbReference>
<dbReference type="OrthoDB" id="285651at2"/>
<protein>
    <submittedName>
        <fullName evidence="4">Uncharacterized protein</fullName>
    </submittedName>
</protein>
<dbReference type="Pfam" id="PF14237">
    <property type="entry name" value="GYF_2"/>
    <property type="match status" value="1"/>
</dbReference>
<dbReference type="Proteomes" id="UP000318384">
    <property type="component" value="Chromosome"/>
</dbReference>
<dbReference type="RefSeq" id="WP_145178408.1">
    <property type="nucleotide sequence ID" value="NZ_CP037422.1"/>
</dbReference>
<dbReference type="InterPro" id="IPR045584">
    <property type="entry name" value="Pilin-like"/>
</dbReference>
<keyword evidence="1" id="KW-1133">Transmembrane helix</keyword>
<dbReference type="Pfam" id="PF07596">
    <property type="entry name" value="SBP_bac_10"/>
    <property type="match status" value="2"/>
</dbReference>
<dbReference type="PANTHER" id="PTHR30093:SF2">
    <property type="entry name" value="TYPE II SECRETION SYSTEM PROTEIN H"/>
    <property type="match status" value="1"/>
</dbReference>
<sequence length="316" mass="34681">MANWYVKRGSQIAGPLTVQRLKELAAEGKVQESDLVRKGEESDFVPAAQIPGLIPEYTDNFLEDDFQQESQSQTTSPKKSNAVLWIVVAVAGGGFVLVILILMALLLPAVQQARDAARRSTSKNNMKQIGLALHNYHEVFSQFPPGGTATTDGKPYHSWQTAILPFVDQAPLYNDIDFDVAWDDPSNQIIFEQVIPTYLNPSIEEKISPDGLGLSHYVGNELVMKKNRGSRIRDIKDGTSNTILAVETGQNFKPWGDPTSIAKPIEIMGQGKKSSFRGGNHVLMGDGSVRFVSENIDPETLKNLSIPNDGKAIGEF</sequence>
<feature type="transmembrane region" description="Helical" evidence="1">
    <location>
        <begin position="82"/>
        <end position="110"/>
    </location>
</feature>
<evidence type="ECO:0000256" key="1">
    <source>
        <dbReference type="SAM" id="Phobius"/>
    </source>
</evidence>
<keyword evidence="5" id="KW-1185">Reference proteome</keyword>
<dbReference type="InterPro" id="IPR027558">
    <property type="entry name" value="Pre_pil_HX9DG_C"/>
</dbReference>
<dbReference type="InterPro" id="IPR011453">
    <property type="entry name" value="DUF1559"/>
</dbReference>
<feature type="domain" description="DUF1559" evidence="2">
    <location>
        <begin position="111"/>
        <end position="249"/>
    </location>
</feature>
<dbReference type="Gene3D" id="3.30.700.10">
    <property type="entry name" value="Glycoprotein, Type 4 Pilin"/>
    <property type="match status" value="1"/>
</dbReference>
<feature type="domain" description="DUF1559" evidence="2">
    <location>
        <begin position="275"/>
        <end position="299"/>
    </location>
</feature>
<keyword evidence="1" id="KW-0812">Transmembrane</keyword>
<dbReference type="InterPro" id="IPR025640">
    <property type="entry name" value="GYF_2"/>
</dbReference>
<evidence type="ECO:0000313" key="4">
    <source>
        <dbReference type="EMBL" id="QDU10617.1"/>
    </source>
</evidence>
<evidence type="ECO:0000313" key="5">
    <source>
        <dbReference type="Proteomes" id="UP000318384"/>
    </source>
</evidence>
<dbReference type="NCBIfam" id="TIGR04294">
    <property type="entry name" value="pre_pil_HX9DG"/>
    <property type="match status" value="1"/>
</dbReference>
<dbReference type="PANTHER" id="PTHR30093">
    <property type="entry name" value="GENERAL SECRETION PATHWAY PROTEIN G"/>
    <property type="match status" value="1"/>
</dbReference>
<evidence type="ECO:0000259" key="3">
    <source>
        <dbReference type="Pfam" id="PF14237"/>
    </source>
</evidence>
<name>A0A517WZD9_9PLAN</name>
<dbReference type="EMBL" id="CP037422">
    <property type="protein sequence ID" value="QDU10617.1"/>
    <property type="molecule type" value="Genomic_DNA"/>
</dbReference>
<reference evidence="4 5" key="1">
    <citation type="submission" date="2019-03" db="EMBL/GenBank/DDBJ databases">
        <title>Deep-cultivation of Planctomycetes and their phenomic and genomic characterization uncovers novel biology.</title>
        <authorList>
            <person name="Wiegand S."/>
            <person name="Jogler M."/>
            <person name="Boedeker C."/>
            <person name="Pinto D."/>
            <person name="Vollmers J."/>
            <person name="Rivas-Marin E."/>
            <person name="Kohn T."/>
            <person name="Peeters S.H."/>
            <person name="Heuer A."/>
            <person name="Rast P."/>
            <person name="Oberbeckmann S."/>
            <person name="Bunk B."/>
            <person name="Jeske O."/>
            <person name="Meyerdierks A."/>
            <person name="Storesund J.E."/>
            <person name="Kallscheuer N."/>
            <person name="Luecker S."/>
            <person name="Lage O.M."/>
            <person name="Pohl T."/>
            <person name="Merkel B.J."/>
            <person name="Hornburger P."/>
            <person name="Mueller R.-W."/>
            <person name="Bruemmer F."/>
            <person name="Labrenz M."/>
            <person name="Spormann A.M."/>
            <person name="Op den Camp H."/>
            <person name="Overmann J."/>
            <person name="Amann R."/>
            <person name="Jetten M.S.M."/>
            <person name="Mascher T."/>
            <person name="Medema M.H."/>
            <person name="Devos D.P."/>
            <person name="Kaster A.-K."/>
            <person name="Ovreas L."/>
            <person name="Rohde M."/>
            <person name="Galperin M.Y."/>
            <person name="Jogler C."/>
        </authorList>
    </citation>
    <scope>NUCLEOTIDE SEQUENCE [LARGE SCALE GENOMIC DNA]</scope>
    <source>
        <strain evidence="4 5">V202</strain>
    </source>
</reference>
<accession>A0A517WZD9</accession>
<feature type="domain" description="GYF" evidence="3">
    <location>
        <begin position="4"/>
        <end position="53"/>
    </location>
</feature>